<reference evidence="2 3" key="1">
    <citation type="submission" date="2021-09" db="EMBL/GenBank/DDBJ databases">
        <title>The complete genome sequence of a new microorganism.</title>
        <authorList>
            <person name="Zi Z."/>
        </authorList>
    </citation>
    <scope>NUCLEOTIDE SEQUENCE [LARGE SCALE GENOMIC DNA]</scope>
    <source>
        <strain evidence="2 3">WGZ8</strain>
    </source>
</reference>
<keyword evidence="1" id="KW-0732">Signal</keyword>
<evidence type="ECO:0000313" key="3">
    <source>
        <dbReference type="Proteomes" id="UP000704176"/>
    </source>
</evidence>
<accession>A0ABS7VHR4</accession>
<name>A0ABS7VHR4_9HYPH</name>
<organism evidence="2 3">
    <name type="scientific">Microvirga puerhi</name>
    <dbReference type="NCBI Taxonomy" id="2876078"/>
    <lineage>
        <taxon>Bacteria</taxon>
        <taxon>Pseudomonadati</taxon>
        <taxon>Pseudomonadota</taxon>
        <taxon>Alphaproteobacteria</taxon>
        <taxon>Hyphomicrobiales</taxon>
        <taxon>Methylobacteriaceae</taxon>
        <taxon>Microvirga</taxon>
    </lineage>
</organism>
<feature type="chain" id="PRO_5045213217" description="DUF2147 domain-containing protein" evidence="1">
    <location>
        <begin position="31"/>
        <end position="144"/>
    </location>
</feature>
<evidence type="ECO:0000256" key="1">
    <source>
        <dbReference type="SAM" id="SignalP"/>
    </source>
</evidence>
<dbReference type="EMBL" id="JAIRBM010000001">
    <property type="protein sequence ID" value="MBZ6074710.1"/>
    <property type="molecule type" value="Genomic_DNA"/>
</dbReference>
<sequence>MCLFARFFNPNLGVTALMALTATVSTPEIAAAATISELQGAWVINSATCSGAFAKKNGRIAFRPNPRFIDTSFIIDGKRIQGARATCTLGSEKQTPEGLKVILNCASRMMVGPLPVTLRVPDPNTIVKFDPDFPELETTFTRCD</sequence>
<dbReference type="RefSeq" id="WP_224310773.1">
    <property type="nucleotide sequence ID" value="NZ_JAIRBM010000001.1"/>
</dbReference>
<evidence type="ECO:0008006" key="4">
    <source>
        <dbReference type="Google" id="ProtNLM"/>
    </source>
</evidence>
<gene>
    <name evidence="2" type="ORF">K9B37_00145</name>
</gene>
<feature type="signal peptide" evidence="1">
    <location>
        <begin position="1"/>
        <end position="30"/>
    </location>
</feature>
<dbReference type="Proteomes" id="UP000704176">
    <property type="component" value="Unassembled WGS sequence"/>
</dbReference>
<comment type="caution">
    <text evidence="2">The sequence shown here is derived from an EMBL/GenBank/DDBJ whole genome shotgun (WGS) entry which is preliminary data.</text>
</comment>
<proteinExistence type="predicted"/>
<keyword evidence="3" id="KW-1185">Reference proteome</keyword>
<protein>
    <recommendedName>
        <fullName evidence="4">DUF2147 domain-containing protein</fullName>
    </recommendedName>
</protein>
<evidence type="ECO:0000313" key="2">
    <source>
        <dbReference type="EMBL" id="MBZ6074710.1"/>
    </source>
</evidence>